<dbReference type="Gene3D" id="1.20.1260.10">
    <property type="match status" value="1"/>
</dbReference>
<gene>
    <name evidence="2" type="ORF">SAMN06295937_1006133</name>
</gene>
<keyword evidence="3" id="KW-1185">Reference proteome</keyword>
<dbReference type="EMBL" id="FUYP01000006">
    <property type="protein sequence ID" value="SKB45590.1"/>
    <property type="molecule type" value="Genomic_DNA"/>
</dbReference>
<evidence type="ECO:0000313" key="3">
    <source>
        <dbReference type="Proteomes" id="UP000190044"/>
    </source>
</evidence>
<dbReference type="Pfam" id="PF13628">
    <property type="entry name" value="DUF4142"/>
    <property type="match status" value="1"/>
</dbReference>
<dbReference type="InterPro" id="IPR012347">
    <property type="entry name" value="Ferritin-like"/>
</dbReference>
<reference evidence="3" key="1">
    <citation type="submission" date="2017-02" db="EMBL/GenBank/DDBJ databases">
        <authorList>
            <person name="Varghese N."/>
            <person name="Submissions S."/>
        </authorList>
    </citation>
    <scope>NUCLEOTIDE SEQUENCE [LARGE SCALE GENOMIC DNA]</scope>
    <source>
        <strain evidence="3">R11H</strain>
    </source>
</reference>
<protein>
    <recommendedName>
        <fullName evidence="1">DUF4142 domain-containing protein</fullName>
    </recommendedName>
</protein>
<evidence type="ECO:0000259" key="1">
    <source>
        <dbReference type="Pfam" id="PF13628"/>
    </source>
</evidence>
<dbReference type="PANTHER" id="PTHR38593:SF1">
    <property type="entry name" value="BLR2558 PROTEIN"/>
    <property type="match status" value="1"/>
</dbReference>
<name>A0A1T5BF04_9SPHN</name>
<dbReference type="PANTHER" id="PTHR38593">
    <property type="entry name" value="BLR2558 PROTEIN"/>
    <property type="match status" value="1"/>
</dbReference>
<evidence type="ECO:0000313" key="2">
    <source>
        <dbReference type="EMBL" id="SKB45590.1"/>
    </source>
</evidence>
<organism evidence="2 3">
    <name type="scientific">Sphingopyxis flava</name>
    <dbReference type="NCBI Taxonomy" id="1507287"/>
    <lineage>
        <taxon>Bacteria</taxon>
        <taxon>Pseudomonadati</taxon>
        <taxon>Pseudomonadota</taxon>
        <taxon>Alphaproteobacteria</taxon>
        <taxon>Sphingomonadales</taxon>
        <taxon>Sphingomonadaceae</taxon>
        <taxon>Sphingopyxis</taxon>
    </lineage>
</organism>
<dbReference type="InterPro" id="IPR025419">
    <property type="entry name" value="DUF4142"/>
</dbReference>
<dbReference type="Proteomes" id="UP000190044">
    <property type="component" value="Unassembled WGS sequence"/>
</dbReference>
<accession>A0A1T5BF04</accession>
<sequence length="144" mass="15337">MDHFYAARSGLIPPLPWSTFSPPFSPSIKAFARKMVDAHTASTDKLKKEVATLTPAIKPDPALSGDQQKKLDALQQLTGTAFEQAYIADQVAAHEAALGVVQAYADNGTEPVLKRFAADATKMVSDHLDEARRLAASAPPAPAP</sequence>
<proteinExistence type="predicted"/>
<dbReference type="AlphaFoldDB" id="A0A1T5BF04"/>
<feature type="domain" description="DUF4142" evidence="1">
    <location>
        <begin position="25"/>
        <end position="134"/>
    </location>
</feature>